<reference evidence="11" key="1">
    <citation type="submission" date="2020-04" db="EMBL/GenBank/DDBJ databases">
        <authorList>
            <person name="Neveu A P."/>
        </authorList>
    </citation>
    <scope>NUCLEOTIDE SEQUENCE</scope>
    <source>
        <tissue evidence="11">Whole embryo</tissue>
    </source>
</reference>
<name>A0A6F9DTC0_9ASCI</name>
<accession>A0A6F9DTC0</accession>
<keyword evidence="6" id="KW-0963">Cytoplasm</keyword>
<organism evidence="11">
    <name type="scientific">Phallusia mammillata</name>
    <dbReference type="NCBI Taxonomy" id="59560"/>
    <lineage>
        <taxon>Eukaryota</taxon>
        <taxon>Metazoa</taxon>
        <taxon>Chordata</taxon>
        <taxon>Tunicata</taxon>
        <taxon>Ascidiacea</taxon>
        <taxon>Phlebobranchia</taxon>
        <taxon>Ascidiidae</taxon>
        <taxon>Phallusia</taxon>
    </lineage>
</organism>
<evidence type="ECO:0000256" key="5">
    <source>
        <dbReference type="ARBA" id="ARBA00022448"/>
    </source>
</evidence>
<dbReference type="PANTHER" id="PTHR12806">
    <property type="entry name" value="EAP30 SUBUNIT OF ELL COMPLEX"/>
    <property type="match status" value="1"/>
</dbReference>
<gene>
    <name evidence="11" type="primary">Snf8</name>
</gene>
<keyword evidence="8 10" id="KW-0653">Protein transport</keyword>
<comment type="similarity">
    <text evidence="3 10">Belongs to the SNF8 family.</text>
</comment>
<dbReference type="InterPro" id="IPR040608">
    <property type="entry name" value="Snf8/Vps36"/>
</dbReference>
<dbReference type="Gene3D" id="1.10.10.10">
    <property type="entry name" value="Winged helix-like DNA-binding domain superfamily/Winged helix DNA-binding domain"/>
    <property type="match status" value="2"/>
</dbReference>
<evidence type="ECO:0000256" key="10">
    <source>
        <dbReference type="PIRNR" id="PIRNR017215"/>
    </source>
</evidence>
<evidence type="ECO:0000256" key="6">
    <source>
        <dbReference type="ARBA" id="ARBA00022490"/>
    </source>
</evidence>
<evidence type="ECO:0000313" key="11">
    <source>
        <dbReference type="EMBL" id="CAB3266431.1"/>
    </source>
</evidence>
<dbReference type="PIRSF" id="PIRSF017215">
    <property type="entry name" value="ESCRT2_Vps22"/>
    <property type="match status" value="1"/>
</dbReference>
<keyword evidence="9" id="KW-0472">Membrane</keyword>
<dbReference type="AlphaFoldDB" id="A0A6F9DTC0"/>
<dbReference type="FunFam" id="1.10.10.10:FF:000085">
    <property type="entry name" value="Vacuolar-sorting protein SNF8"/>
    <property type="match status" value="1"/>
</dbReference>
<dbReference type="GO" id="GO:0043328">
    <property type="term" value="P:protein transport to vacuole involved in ubiquitin-dependent protein catabolic process via the multivesicular body sorting pathway"/>
    <property type="evidence" value="ECO:0007669"/>
    <property type="project" value="TreeGrafter"/>
</dbReference>
<proteinExistence type="evidence at transcript level"/>
<keyword evidence="5 10" id="KW-0813">Transport</keyword>
<evidence type="ECO:0000256" key="8">
    <source>
        <dbReference type="ARBA" id="ARBA00022927"/>
    </source>
</evidence>
<comment type="subunit">
    <text evidence="10">Component of the endosomal sorting complex required for transport II (ESCRT-II).</text>
</comment>
<dbReference type="FunFam" id="1.10.10.10:FF:000397">
    <property type="entry name" value="Vacuolar-sorting protein SNF8"/>
    <property type="match status" value="1"/>
</dbReference>
<sequence length="250" mass="28171">MRRRGVGASAVTKKKLESARYKERGTELAAQQLEQLSSQLETFHTNLEEFAAKHKNEIRKDPQFRHQFQQMCASIGVDPLASGKGFWSEMLGVGDFYYELGVQAVEICIATRSQNGGILTMDELHKRLMKTRGRYGQDITQEDIRTAIKKLKVLGTGFALLGSASKQIIQSVPGELNMDHTAILDLAQQTNGKVSASQVQSALLWSPERTQQVLEHLTREGMAWADDQAKDKQRLYWFPALFNSDRKLKS</sequence>
<comment type="subcellular location">
    <subcellularLocation>
        <location evidence="2">Cytoplasm</location>
    </subcellularLocation>
    <subcellularLocation>
        <location evidence="1">Endosome membrane</location>
        <topology evidence="1">Peripheral membrane protein</topology>
    </subcellularLocation>
</comment>
<evidence type="ECO:0000256" key="3">
    <source>
        <dbReference type="ARBA" id="ARBA00009834"/>
    </source>
</evidence>
<dbReference type="Pfam" id="PF04157">
    <property type="entry name" value="EAP30"/>
    <property type="match status" value="1"/>
</dbReference>
<dbReference type="InterPro" id="IPR016689">
    <property type="entry name" value="ESCRT-2_cplx_Snf8"/>
</dbReference>
<dbReference type="EMBL" id="LR790569">
    <property type="protein sequence ID" value="CAB3266431.1"/>
    <property type="molecule type" value="mRNA"/>
</dbReference>
<dbReference type="SUPFAM" id="SSF46785">
    <property type="entry name" value="Winged helix' DNA-binding domain"/>
    <property type="match status" value="2"/>
</dbReference>
<dbReference type="Gene3D" id="6.10.140.180">
    <property type="match status" value="1"/>
</dbReference>
<dbReference type="GO" id="GO:0000814">
    <property type="term" value="C:ESCRT II complex"/>
    <property type="evidence" value="ECO:0007669"/>
    <property type="project" value="UniProtKB-UniRule"/>
</dbReference>
<evidence type="ECO:0000256" key="7">
    <source>
        <dbReference type="ARBA" id="ARBA00022753"/>
    </source>
</evidence>
<evidence type="ECO:0000256" key="1">
    <source>
        <dbReference type="ARBA" id="ARBA00004481"/>
    </source>
</evidence>
<evidence type="ECO:0000256" key="9">
    <source>
        <dbReference type="ARBA" id="ARBA00023136"/>
    </source>
</evidence>
<protein>
    <recommendedName>
        <fullName evidence="4 10">Vacuolar-sorting protein SNF8</fullName>
    </recommendedName>
</protein>
<dbReference type="PANTHER" id="PTHR12806:SF0">
    <property type="entry name" value="VACUOLAR-SORTING PROTEIN SNF8"/>
    <property type="match status" value="1"/>
</dbReference>
<dbReference type="InterPro" id="IPR036388">
    <property type="entry name" value="WH-like_DNA-bd_sf"/>
</dbReference>
<dbReference type="InterPro" id="IPR036390">
    <property type="entry name" value="WH_DNA-bd_sf"/>
</dbReference>
<keyword evidence="7" id="KW-0967">Endosome</keyword>
<evidence type="ECO:0000256" key="4">
    <source>
        <dbReference type="ARBA" id="ARBA00017052"/>
    </source>
</evidence>
<evidence type="ECO:0000256" key="2">
    <source>
        <dbReference type="ARBA" id="ARBA00004496"/>
    </source>
</evidence>
<comment type="function">
    <text evidence="10">Component of the endosomal sorting complex required for transport II (ESCRT-II), which is required for multivesicular body (MVB) formation and sorting of endosomal cargo proteins into MVBs.</text>
</comment>